<dbReference type="GO" id="GO:0016758">
    <property type="term" value="F:hexosyltransferase activity"/>
    <property type="evidence" value="ECO:0007669"/>
    <property type="project" value="InterPro"/>
</dbReference>
<dbReference type="SUPFAM" id="SSF53756">
    <property type="entry name" value="UDP-Glycosyltransferase/glycogen phosphorylase"/>
    <property type="match status" value="1"/>
</dbReference>
<keyword evidence="3" id="KW-1185">Reference proteome</keyword>
<gene>
    <name evidence="2" type="ORF">IT774_12405</name>
</gene>
<dbReference type="AlphaFoldDB" id="A0A7S9DW60"/>
<protein>
    <recommendedName>
        <fullName evidence="1">Glycosyl transferase family 28 C-terminal domain-containing protein</fullName>
    </recommendedName>
</protein>
<organism evidence="2 3">
    <name type="scientific">Salinimonas marina</name>
    <dbReference type="NCBI Taxonomy" id="2785918"/>
    <lineage>
        <taxon>Bacteria</taxon>
        <taxon>Pseudomonadati</taxon>
        <taxon>Pseudomonadota</taxon>
        <taxon>Gammaproteobacteria</taxon>
        <taxon>Alteromonadales</taxon>
        <taxon>Alteromonadaceae</taxon>
        <taxon>Alteromonas/Salinimonas group</taxon>
        <taxon>Salinimonas</taxon>
    </lineage>
</organism>
<feature type="domain" description="Glycosyl transferase family 28 C-terminal" evidence="1">
    <location>
        <begin position="25"/>
        <end position="137"/>
    </location>
</feature>
<dbReference type="Pfam" id="PF04101">
    <property type="entry name" value="Glyco_tran_28_C"/>
    <property type="match status" value="1"/>
</dbReference>
<dbReference type="InterPro" id="IPR007235">
    <property type="entry name" value="Glyco_trans_28_C"/>
</dbReference>
<proteinExistence type="predicted"/>
<accession>A0A7S9DW60</accession>
<dbReference type="EMBL" id="CP064795">
    <property type="protein sequence ID" value="QPG04952.1"/>
    <property type="molecule type" value="Genomic_DNA"/>
</dbReference>
<evidence type="ECO:0000313" key="2">
    <source>
        <dbReference type="EMBL" id="QPG04952.1"/>
    </source>
</evidence>
<dbReference type="RefSeq" id="WP_195810043.1">
    <property type="nucleotide sequence ID" value="NZ_CP064795.1"/>
</dbReference>
<dbReference type="KEGG" id="smaa:IT774_12405"/>
<sequence>MTGQTVRALQKLKNLSVSTDIVVGGSYPWHEQLQAQIAERPDITLHHQCGYMARLMQQASLMISSGGTIHWERCISGLAGIVVTVADNQRATTAELARRKACCWLGDAGEVSQAQLTASIEQLLGAPATLNAMAKIAQNIVPRTGGAALVASHIRAFLRG</sequence>
<dbReference type="Proteomes" id="UP000595095">
    <property type="component" value="Chromosome"/>
</dbReference>
<evidence type="ECO:0000313" key="3">
    <source>
        <dbReference type="Proteomes" id="UP000595095"/>
    </source>
</evidence>
<reference evidence="2 3" key="1">
    <citation type="submission" date="2020-11" db="EMBL/GenBank/DDBJ databases">
        <title>Complete genome sequence for Salinimonas sp. strain G2-b.</title>
        <authorList>
            <person name="Park S.-J."/>
        </authorList>
    </citation>
    <scope>NUCLEOTIDE SEQUENCE [LARGE SCALE GENOMIC DNA]</scope>
    <source>
        <strain evidence="2 3">G2-b</strain>
    </source>
</reference>
<dbReference type="Gene3D" id="3.40.50.2000">
    <property type="entry name" value="Glycogen Phosphorylase B"/>
    <property type="match status" value="1"/>
</dbReference>
<name>A0A7S9DW60_9ALTE</name>
<evidence type="ECO:0000259" key="1">
    <source>
        <dbReference type="Pfam" id="PF04101"/>
    </source>
</evidence>